<dbReference type="EMBL" id="VSRR010001681">
    <property type="protein sequence ID" value="MPC27023.1"/>
    <property type="molecule type" value="Genomic_DNA"/>
</dbReference>
<dbReference type="AlphaFoldDB" id="A0A5B7E1C9"/>
<comment type="caution">
    <text evidence="1">The sequence shown here is derived from an EMBL/GenBank/DDBJ whole genome shotgun (WGS) entry which is preliminary data.</text>
</comment>
<evidence type="ECO:0000313" key="2">
    <source>
        <dbReference type="Proteomes" id="UP000324222"/>
    </source>
</evidence>
<gene>
    <name evidence="1" type="ORF">E2C01_020176</name>
</gene>
<reference evidence="1 2" key="1">
    <citation type="submission" date="2019-05" db="EMBL/GenBank/DDBJ databases">
        <title>Another draft genome of Portunus trituberculatus and its Hox gene families provides insights of decapod evolution.</title>
        <authorList>
            <person name="Jeong J.-H."/>
            <person name="Song I."/>
            <person name="Kim S."/>
            <person name="Choi T."/>
            <person name="Kim D."/>
            <person name="Ryu S."/>
            <person name="Kim W."/>
        </authorList>
    </citation>
    <scope>NUCLEOTIDE SEQUENCE [LARGE SCALE GENOMIC DNA]</scope>
    <source>
        <tissue evidence="1">Muscle</tissue>
    </source>
</reference>
<proteinExistence type="predicted"/>
<protein>
    <submittedName>
        <fullName evidence="1">Uncharacterized protein</fullName>
    </submittedName>
</protein>
<dbReference type="Proteomes" id="UP000324222">
    <property type="component" value="Unassembled WGS sequence"/>
</dbReference>
<organism evidence="1 2">
    <name type="scientific">Portunus trituberculatus</name>
    <name type="common">Swimming crab</name>
    <name type="synonym">Neptunus trituberculatus</name>
    <dbReference type="NCBI Taxonomy" id="210409"/>
    <lineage>
        <taxon>Eukaryota</taxon>
        <taxon>Metazoa</taxon>
        <taxon>Ecdysozoa</taxon>
        <taxon>Arthropoda</taxon>
        <taxon>Crustacea</taxon>
        <taxon>Multicrustacea</taxon>
        <taxon>Malacostraca</taxon>
        <taxon>Eumalacostraca</taxon>
        <taxon>Eucarida</taxon>
        <taxon>Decapoda</taxon>
        <taxon>Pleocyemata</taxon>
        <taxon>Brachyura</taxon>
        <taxon>Eubrachyura</taxon>
        <taxon>Portunoidea</taxon>
        <taxon>Portunidae</taxon>
        <taxon>Portuninae</taxon>
        <taxon>Portunus</taxon>
    </lineage>
</organism>
<sequence length="102" mass="10967">MSEEGGKSTHPRRLPSESRLILGSCFPSPHRELIKLDAGKASRWPGQADVTQEVKNGQILSGVWRGHLSHAVPSLPQEVTQICTVATVTAGFSPSTRCSTFA</sequence>
<evidence type="ECO:0000313" key="1">
    <source>
        <dbReference type="EMBL" id="MPC27023.1"/>
    </source>
</evidence>
<keyword evidence="2" id="KW-1185">Reference proteome</keyword>
<accession>A0A5B7E1C9</accession>
<name>A0A5B7E1C9_PORTR</name>